<reference evidence="1" key="1">
    <citation type="submission" date="2018-06" db="EMBL/GenBank/DDBJ databases">
        <authorList>
            <person name="Zhirakovskaya E."/>
        </authorList>
    </citation>
    <scope>NUCLEOTIDE SEQUENCE</scope>
</reference>
<dbReference type="AlphaFoldDB" id="A0A3B0VKP7"/>
<evidence type="ECO:0000313" key="1">
    <source>
        <dbReference type="EMBL" id="VAW38937.1"/>
    </source>
</evidence>
<name>A0A3B0VKP7_9ZZZZ</name>
<dbReference type="EMBL" id="UOEW01000214">
    <property type="protein sequence ID" value="VAW38937.1"/>
    <property type="molecule type" value="Genomic_DNA"/>
</dbReference>
<organism evidence="1">
    <name type="scientific">hydrothermal vent metagenome</name>
    <dbReference type="NCBI Taxonomy" id="652676"/>
    <lineage>
        <taxon>unclassified sequences</taxon>
        <taxon>metagenomes</taxon>
        <taxon>ecological metagenomes</taxon>
    </lineage>
</organism>
<sequence>MIEVEIGNTGQFVDFPDGTPPEVMQKALTQYRSKQEPLPEGGIMETITEPLKAISAGAGGQIASGLIGAASLPLVGADKAAESIREIQESASKFGTPKTKAGKKSLETIGDLIQSGIDVVNFPISGLAGLAELITGQGLEQATESVKSVQDKGVSETLSERAFEETDSPLMAAVGAVLPEAVMSLIPLGRMKVKRTAFKEKIAEKILQGETTSDLAKYMLKGSGRVVKDKVAKEAIAQGFDEGVVSAIKGASKTDRVKMSSMTNIAKRVKEDTLFGMKNRPSDVAGKTLLERVNHVKRVNTSSGRRLDAVAKTLKGQDADFSTAIDNFTKSLDDMGITLDRNLRPKFLGSDIEGLAGPQNVIKNIMKRMSSGKQGAVPSAYDMHRMKRFIDEQVTYGKSLEGLGGKTETILKKLRRDLDTSLDETFPAYNRVNTEYSDTIRALDALQDVAGKKMDLFGKNADKATGTLLRRLMGNAQSRVNLIDAADELEGVARKYGLRVKDDVSVQMLFADELENVFGPSTRTSFKAEIGKGLEFGARAVRGSKIDAALSVAGKGIKKLRGISEENAFKSMTELLKR</sequence>
<accession>A0A3B0VKP7</accession>
<protein>
    <submittedName>
        <fullName evidence="1">Uncharacterized protein</fullName>
    </submittedName>
</protein>
<gene>
    <name evidence="1" type="ORF">MNBD_GAMMA01-1326</name>
</gene>
<proteinExistence type="predicted"/>